<proteinExistence type="predicted"/>
<name>A0ACC1P3H5_9PEZI</name>
<organism evidence="1 2">
    <name type="scientific">Xylaria curta</name>
    <dbReference type="NCBI Taxonomy" id="42375"/>
    <lineage>
        <taxon>Eukaryota</taxon>
        <taxon>Fungi</taxon>
        <taxon>Dikarya</taxon>
        <taxon>Ascomycota</taxon>
        <taxon>Pezizomycotina</taxon>
        <taxon>Sordariomycetes</taxon>
        <taxon>Xylariomycetidae</taxon>
        <taxon>Xylariales</taxon>
        <taxon>Xylariaceae</taxon>
        <taxon>Xylaria</taxon>
    </lineage>
</organism>
<accession>A0ACC1P3H5</accession>
<dbReference type="EMBL" id="JAPDGR010001002">
    <property type="protein sequence ID" value="KAJ2986063.1"/>
    <property type="molecule type" value="Genomic_DNA"/>
</dbReference>
<keyword evidence="2" id="KW-1185">Reference proteome</keyword>
<reference evidence="1" key="1">
    <citation type="submission" date="2022-10" db="EMBL/GenBank/DDBJ databases">
        <title>Genome Sequence of Xylaria curta.</title>
        <authorList>
            <person name="Buettner E."/>
        </authorList>
    </citation>
    <scope>NUCLEOTIDE SEQUENCE</scope>
    <source>
        <strain evidence="1">Babe10</strain>
    </source>
</reference>
<comment type="caution">
    <text evidence="1">The sequence shown here is derived from an EMBL/GenBank/DDBJ whole genome shotgun (WGS) entry which is preliminary data.</text>
</comment>
<gene>
    <name evidence="1" type="ORF">NUW58_g5210</name>
</gene>
<protein>
    <submittedName>
        <fullName evidence="1">Uncharacterized protein</fullName>
    </submittedName>
</protein>
<sequence length="474" mass="53143">MTFYNSPTYDVLLYIGDFLRDEDLINLAAANQDLCDPLARLALKKALTQVPFNTDLKPIAYAIRNGNMQLFSHALDFLNTSYPQGWHWKQFYSMGVGRVLNLAAASNLVSLTLLAHKYPLMSSASQGPAPAAVYAHGFYSNSGDAGFTSVFVNLKNRELVLSALRGNRFDCVSFLLEQHQPLLFPEGFQILNDAICYSSATTLDFLLNRGARPGADSLHNIAHLDLSDTRVFDILVQRGFEVDSRRAALAISRIGEASTPLLAALDYLEPENVEALLRLGASPNGIGDSWIRKTPIMARFQYNSPHPILALLFSSRYDLAPWFASQQIGERFLRCLQLLLSYGTSTSISLPNGSVLEILLLRIWQIIYKQALRLPTFMLPTRPDHPDDVNQGVQSLLLALNDSLDISPWDQVFQIFSDTNPIWREHANQTTGKSRLTKFLCDYQERYRDLPGVAELRVHSLFVLPDRYGAQVNI</sequence>
<evidence type="ECO:0000313" key="2">
    <source>
        <dbReference type="Proteomes" id="UP001143856"/>
    </source>
</evidence>
<dbReference type="Proteomes" id="UP001143856">
    <property type="component" value="Unassembled WGS sequence"/>
</dbReference>
<evidence type="ECO:0000313" key="1">
    <source>
        <dbReference type="EMBL" id="KAJ2986063.1"/>
    </source>
</evidence>